<keyword evidence="2" id="KW-1185">Reference proteome</keyword>
<organism evidence="1 2">
    <name type="scientific">Eretmocerus hayati</name>
    <dbReference type="NCBI Taxonomy" id="131215"/>
    <lineage>
        <taxon>Eukaryota</taxon>
        <taxon>Metazoa</taxon>
        <taxon>Ecdysozoa</taxon>
        <taxon>Arthropoda</taxon>
        <taxon>Hexapoda</taxon>
        <taxon>Insecta</taxon>
        <taxon>Pterygota</taxon>
        <taxon>Neoptera</taxon>
        <taxon>Endopterygota</taxon>
        <taxon>Hymenoptera</taxon>
        <taxon>Apocrita</taxon>
        <taxon>Proctotrupomorpha</taxon>
        <taxon>Chalcidoidea</taxon>
        <taxon>Aphelinidae</taxon>
        <taxon>Aphelininae</taxon>
        <taxon>Eretmocerus</taxon>
    </lineage>
</organism>
<comment type="caution">
    <text evidence="1">The sequence shown here is derived from an EMBL/GenBank/DDBJ whole genome shotgun (WGS) entry which is preliminary data.</text>
</comment>
<name>A0ACC2P2B8_9HYME</name>
<protein>
    <submittedName>
        <fullName evidence="1">Uncharacterized protein</fullName>
    </submittedName>
</protein>
<evidence type="ECO:0000313" key="1">
    <source>
        <dbReference type="EMBL" id="KAJ8677253.1"/>
    </source>
</evidence>
<accession>A0ACC2P2B8</accession>
<dbReference type="EMBL" id="CM056742">
    <property type="protein sequence ID" value="KAJ8677253.1"/>
    <property type="molecule type" value="Genomic_DNA"/>
</dbReference>
<reference evidence="1" key="1">
    <citation type="submission" date="2023-04" db="EMBL/GenBank/DDBJ databases">
        <title>A chromosome-level genome assembly of the parasitoid wasp Eretmocerus hayati.</title>
        <authorList>
            <person name="Zhong Y."/>
            <person name="Liu S."/>
            <person name="Liu Y."/>
        </authorList>
    </citation>
    <scope>NUCLEOTIDE SEQUENCE</scope>
    <source>
        <strain evidence="1">ZJU_SS_LIU_2023</strain>
    </source>
</reference>
<dbReference type="Proteomes" id="UP001239111">
    <property type="component" value="Chromosome 2"/>
</dbReference>
<proteinExistence type="predicted"/>
<gene>
    <name evidence="1" type="ORF">QAD02_013040</name>
</gene>
<sequence>MDQPKFPLSICTSCRLSLLSREKNHFERSLPVMPNYLDILLLDDVICYCYICLTGQSTGHLKPRSSWRSLQNHRVTIEPSNGPYSWLNVPRVSEANKKNSRGRKSILKRCDECHQIVGRGIRHACKANGSNARDNCINLLKNLPKNKEDQVVMNVLKRRLEENSMPENENGNKKYCDGVLELSSLDSRSKIAVNPPKRKNVQFAAERLSNFQNNTGVSTIHMGKMVNFLRSHAGRASVPGGTEKELSKYSKRLKDLYQYDILEFDTDKKGKEMRPVVWADAEKLLKAVQEYRDELTDPKIKIMADSGQGFFKISLSIFEIEKNEAIDFDRKKCLYSEGGSLGRKNKLTSVQGLILLYTVPQVKESYKNLNFWFELTNFNNIPFEFIADFKVYLTCVGQQTASASYPSPICSISLEDLKNQDVSDDVEHGSHGSIREL</sequence>
<evidence type="ECO:0000313" key="2">
    <source>
        <dbReference type="Proteomes" id="UP001239111"/>
    </source>
</evidence>